<dbReference type="AlphaFoldDB" id="A0A928BT17"/>
<sequence length="213" mass="24703">MAKFIIADNQEITRFALESLIKQNDENQIFRAPDKTSLVAHLKEHEHAVVILDYTLFDFADEDQLLIVSERFALSQWLLISDELTPQFLRRVIYSSHQFSIVFKDGPMKDLRDALHAINKHERFISQKALEVIIHQQYEEEKPDILTATETEIVKAIAQGKTTKEIAEERFSSIHTITTHRKNIFRKLGINTAHEVVKYAIRAGLIDPSEFYI</sequence>
<dbReference type="InterPro" id="IPR011006">
    <property type="entry name" value="CheY-like_superfamily"/>
</dbReference>
<dbReference type="Proteomes" id="UP000763088">
    <property type="component" value="Unassembled WGS sequence"/>
</dbReference>
<dbReference type="PANTHER" id="PTHR43214:SF43">
    <property type="entry name" value="TWO-COMPONENT RESPONSE REGULATOR"/>
    <property type="match status" value="1"/>
</dbReference>
<dbReference type="CDD" id="cd06170">
    <property type="entry name" value="LuxR_C_like"/>
    <property type="match status" value="1"/>
</dbReference>
<dbReference type="SUPFAM" id="SSF52172">
    <property type="entry name" value="CheY-like"/>
    <property type="match status" value="1"/>
</dbReference>
<dbReference type="Gene3D" id="3.40.50.2300">
    <property type="match status" value="1"/>
</dbReference>
<dbReference type="SUPFAM" id="SSF46894">
    <property type="entry name" value="C-terminal effector domain of the bipartite response regulators"/>
    <property type="match status" value="1"/>
</dbReference>
<feature type="domain" description="HTH luxR-type" evidence="2">
    <location>
        <begin position="139"/>
        <end position="204"/>
    </location>
</feature>
<keyword evidence="1" id="KW-0238">DNA-binding</keyword>
<proteinExistence type="predicted"/>
<dbReference type="Pfam" id="PF00196">
    <property type="entry name" value="GerE"/>
    <property type="match status" value="1"/>
</dbReference>
<gene>
    <name evidence="3" type="ORF">E7102_08310</name>
</gene>
<evidence type="ECO:0000313" key="4">
    <source>
        <dbReference type="Proteomes" id="UP000763088"/>
    </source>
</evidence>
<dbReference type="PROSITE" id="PS50043">
    <property type="entry name" value="HTH_LUXR_2"/>
    <property type="match status" value="1"/>
</dbReference>
<evidence type="ECO:0000256" key="1">
    <source>
        <dbReference type="ARBA" id="ARBA00023125"/>
    </source>
</evidence>
<dbReference type="InterPro" id="IPR016032">
    <property type="entry name" value="Sig_transdc_resp-reg_C-effctor"/>
</dbReference>
<comment type="caution">
    <text evidence="3">The sequence shown here is derived from an EMBL/GenBank/DDBJ whole genome shotgun (WGS) entry which is preliminary data.</text>
</comment>
<dbReference type="EMBL" id="SUYD01000009">
    <property type="protein sequence ID" value="MBE6266457.1"/>
    <property type="molecule type" value="Genomic_DNA"/>
</dbReference>
<dbReference type="SMART" id="SM00421">
    <property type="entry name" value="HTH_LUXR"/>
    <property type="match status" value="1"/>
</dbReference>
<protein>
    <submittedName>
        <fullName evidence="3">Response regulator transcription factor</fullName>
    </submittedName>
</protein>
<dbReference type="InterPro" id="IPR000792">
    <property type="entry name" value="Tscrpt_reg_LuxR_C"/>
</dbReference>
<evidence type="ECO:0000313" key="3">
    <source>
        <dbReference type="EMBL" id="MBE6266457.1"/>
    </source>
</evidence>
<dbReference type="GO" id="GO:0006355">
    <property type="term" value="P:regulation of DNA-templated transcription"/>
    <property type="evidence" value="ECO:0007669"/>
    <property type="project" value="InterPro"/>
</dbReference>
<dbReference type="PANTHER" id="PTHR43214">
    <property type="entry name" value="TWO-COMPONENT RESPONSE REGULATOR"/>
    <property type="match status" value="1"/>
</dbReference>
<name>A0A928BT17_XYLRU</name>
<reference evidence="3" key="1">
    <citation type="submission" date="2019-04" db="EMBL/GenBank/DDBJ databases">
        <title>Evolution of Biomass-Degrading Anaerobic Consortia Revealed by Metagenomics.</title>
        <authorList>
            <person name="Peng X."/>
        </authorList>
    </citation>
    <scope>NUCLEOTIDE SEQUENCE</scope>
    <source>
        <strain evidence="3">SIG141</strain>
    </source>
</reference>
<dbReference type="PRINTS" id="PR00038">
    <property type="entry name" value="HTHLUXR"/>
</dbReference>
<accession>A0A928BT17</accession>
<evidence type="ECO:0000259" key="2">
    <source>
        <dbReference type="PROSITE" id="PS50043"/>
    </source>
</evidence>
<dbReference type="GO" id="GO:0003677">
    <property type="term" value="F:DNA binding"/>
    <property type="evidence" value="ECO:0007669"/>
    <property type="project" value="UniProtKB-KW"/>
</dbReference>
<organism evidence="3 4">
    <name type="scientific">Xylanibacter ruminicola</name>
    <name type="common">Prevotella ruminicola</name>
    <dbReference type="NCBI Taxonomy" id="839"/>
    <lineage>
        <taxon>Bacteria</taxon>
        <taxon>Pseudomonadati</taxon>
        <taxon>Bacteroidota</taxon>
        <taxon>Bacteroidia</taxon>
        <taxon>Bacteroidales</taxon>
        <taxon>Prevotellaceae</taxon>
        <taxon>Xylanibacter</taxon>
    </lineage>
</organism>
<dbReference type="InterPro" id="IPR039420">
    <property type="entry name" value="WalR-like"/>
</dbReference>